<dbReference type="PANTHER" id="PTHR21562">
    <property type="entry name" value="NOTUM-RELATED"/>
    <property type="match status" value="1"/>
</dbReference>
<keyword evidence="5" id="KW-0472">Membrane</keyword>
<dbReference type="SUPFAM" id="SSF52540">
    <property type="entry name" value="P-loop containing nucleoside triphosphate hydrolases"/>
    <property type="match status" value="1"/>
</dbReference>
<dbReference type="Pfam" id="PF00005">
    <property type="entry name" value="ABC_tran"/>
    <property type="match status" value="1"/>
</dbReference>
<dbReference type="InterPro" id="IPR027417">
    <property type="entry name" value="P-loop_NTPase"/>
</dbReference>
<evidence type="ECO:0000313" key="8">
    <source>
        <dbReference type="EMBL" id="CAH3186192.1"/>
    </source>
</evidence>
<feature type="compositionally biased region" description="Basic and acidic residues" evidence="4">
    <location>
        <begin position="1085"/>
        <end position="1106"/>
    </location>
</feature>
<dbReference type="InterPro" id="IPR003439">
    <property type="entry name" value="ABC_transporter-like_ATP-bd"/>
</dbReference>
<comment type="caution">
    <text evidence="8">The sequence shown here is derived from an EMBL/GenBank/DDBJ whole genome shotgun (WGS) entry which is preliminary data.</text>
</comment>
<dbReference type="InterPro" id="IPR003593">
    <property type="entry name" value="AAA+_ATPase"/>
</dbReference>
<evidence type="ECO:0000313" key="9">
    <source>
        <dbReference type="Proteomes" id="UP001159427"/>
    </source>
</evidence>
<dbReference type="InterPro" id="IPR004963">
    <property type="entry name" value="PAE/NOTUM"/>
</dbReference>
<comment type="similarity">
    <text evidence="1">Belongs to the pectinacetylesterase family. Notum subfamily.</text>
</comment>
<evidence type="ECO:0000256" key="1">
    <source>
        <dbReference type="ARBA" id="ARBA00010213"/>
    </source>
</evidence>
<evidence type="ECO:0000256" key="4">
    <source>
        <dbReference type="SAM" id="MobiDB-lite"/>
    </source>
</evidence>
<dbReference type="Pfam" id="PF03283">
    <property type="entry name" value="PAE"/>
    <property type="match status" value="1"/>
</dbReference>
<dbReference type="EMBL" id="CALNXI010002317">
    <property type="protein sequence ID" value="CAH3186192.1"/>
    <property type="molecule type" value="Genomic_DNA"/>
</dbReference>
<feature type="chain" id="PRO_5045043117" description="AAA+ ATPase domain-containing protein" evidence="6">
    <location>
        <begin position="21"/>
        <end position="1286"/>
    </location>
</feature>
<dbReference type="Gene3D" id="3.40.50.300">
    <property type="entry name" value="P-loop containing nucleotide triphosphate hydrolases"/>
    <property type="match status" value="2"/>
</dbReference>
<evidence type="ECO:0000256" key="3">
    <source>
        <dbReference type="ARBA" id="ARBA00022840"/>
    </source>
</evidence>
<dbReference type="Proteomes" id="UP001159427">
    <property type="component" value="Unassembled WGS sequence"/>
</dbReference>
<feature type="transmembrane region" description="Helical" evidence="5">
    <location>
        <begin position="857"/>
        <end position="880"/>
    </location>
</feature>
<name>A0ABN8S7L3_9CNID</name>
<protein>
    <recommendedName>
        <fullName evidence="7">AAA+ ATPase domain-containing protein</fullName>
    </recommendedName>
</protein>
<evidence type="ECO:0000259" key="7">
    <source>
        <dbReference type="SMART" id="SM00382"/>
    </source>
</evidence>
<dbReference type="SMART" id="SM00382">
    <property type="entry name" value="AAA"/>
    <property type="match status" value="1"/>
</dbReference>
<feature type="signal peptide" evidence="6">
    <location>
        <begin position="1"/>
        <end position="20"/>
    </location>
</feature>
<feature type="transmembrane region" description="Helical" evidence="5">
    <location>
        <begin position="925"/>
        <end position="945"/>
    </location>
</feature>
<evidence type="ECO:0000256" key="6">
    <source>
        <dbReference type="SAM" id="SignalP"/>
    </source>
</evidence>
<evidence type="ECO:0000256" key="5">
    <source>
        <dbReference type="SAM" id="Phobius"/>
    </source>
</evidence>
<feature type="transmembrane region" description="Helical" evidence="5">
    <location>
        <begin position="900"/>
        <end position="918"/>
    </location>
</feature>
<keyword evidence="3" id="KW-0067">ATP-binding</keyword>
<keyword evidence="5" id="KW-0812">Transmembrane</keyword>
<keyword evidence="9" id="KW-1185">Reference proteome</keyword>
<gene>
    <name evidence="8" type="ORF">PEVE_00016709</name>
</gene>
<keyword evidence="6" id="KW-0732">Signal</keyword>
<proteinExistence type="inferred from homology"/>
<keyword evidence="5" id="KW-1133">Transmembrane helix</keyword>
<dbReference type="PANTHER" id="PTHR21562:SF122">
    <property type="entry name" value="PALMITOLEOYL-PROTEIN CARBOXYLESTERASE NOTUM"/>
    <property type="match status" value="1"/>
</dbReference>
<keyword evidence="2" id="KW-0547">Nucleotide-binding</keyword>
<feature type="domain" description="AAA+ ATPase" evidence="7">
    <location>
        <begin position="649"/>
        <end position="801"/>
    </location>
</feature>
<feature type="transmembrane region" description="Helical" evidence="5">
    <location>
        <begin position="444"/>
        <end position="464"/>
    </location>
</feature>
<evidence type="ECO:0000256" key="2">
    <source>
        <dbReference type="ARBA" id="ARBA00022741"/>
    </source>
</evidence>
<accession>A0ABN8S7L3</accession>
<feature type="region of interest" description="Disordered" evidence="4">
    <location>
        <begin position="1085"/>
        <end position="1120"/>
    </location>
</feature>
<sequence length="1286" mass="144875">MILTNTILLLQVLLMKFVWSESQKSVNSLQRRYMSDSDAVCNDNSRATFFIGVQSSNKWILFFESGGFCASLVDCNKRYLNENSTVLMTSTLMPKEVIGRDLLSSSQTENPSFYDYRHVLVPYCSSDLWLGQRTNPKKPFRFVNDSSVDNFSFRGQTIFRTLFMDLLRGYNLREAEEIVLSGSSAGGIGVLNHAGWVLDHVIKSQGLNAKLKSIVDSGWFINFQDSLEAKVRPRFMSFANITSAACKDTSRDYICCPSASCMIARGYYPSDVPLLIVSSIYDLFMLGDVISAQDTQENTATDNSADYLTLVSMYGGAMNESISLIGTQASNVSIFAPACFQHIYLSTSSLWEEGGVLPPSAEVGRGPAKYSHKIQSGTWESTKIQTKTYSSNIKDFIAKWMQSNGSSMTLIDSCVGAHCNPTCPGQFLFTDPAAIWKQSVQTTILLLSLVITIVSLGFKATFFLQHYYLNRKQKHYLNEFASSPVTRELPPCAPHEMTSIPCLFLSYSVNVAHQKPTKDKAANKSEADSNEAKTECPVNIKQHTICDIDGTGGSENHADPPVSTQAVNLGFATTPEKKPVNSQKTIRFSDSETDFEEFNKVDGLSTDKERRNSLQTPWRKLSDPPYAKIEQGNPREKKILDNVSVYFNPGELVAIMGPSGSGKTTLLDLLTGRRTSGHSQGSVYINGESLGDVQDWYARRIGYVLQLALKFFFPACVHLQNLTLSHAPKRKVLKHENHPQQPPFRGITFKVLFVGLDASSSLELLQHLNVVAESGRLIILTIHQPRLEIFHLFHKILLLCDGQVAFYGEPTNVPSLFVEAYLKSTTKEFRMSENAPKIDAKNPAGTVYFRAEEKDGILLMSAFCVYCCASPLFLSSVLMAHLNKVLDVITSYDLWKFTQVTIISLVLNQTWIAVYMMVICAQPRIAHRICPMVSATAGFAGGFLVPRPLMPPGYNLLFFINPQFYGYAAITKVLLKNNRLKCQYESTLNCISTEGNAVLSRFGFHDVNIYEHLAILLGMTVLSLLLAWFFLELKYIIRNLFFRKSSIFSKDERFESPKVNVHGRQGRQKSTLRVISENDGLHSVRVQGREEAQKSRRPSSRKERWQSARKRLTERKQSLEEQQEIIQNNWDHFLRCRSFSLPPDADQSKIQETAFRRRFHSEGNLRVRLPDPIMESTFEDDPDRNKVRIQESSFRRIHCEENVRSSIHAPKEERPFKDVLKESEVFQVGMQLSPVTALEDRGNVQEVITDNRNQGSNGDETGLWIKFDDGGAKERPEFTSSLETTF</sequence>
<reference evidence="8 9" key="1">
    <citation type="submission" date="2022-05" db="EMBL/GenBank/DDBJ databases">
        <authorList>
            <consortium name="Genoscope - CEA"/>
            <person name="William W."/>
        </authorList>
    </citation>
    <scope>NUCLEOTIDE SEQUENCE [LARGE SCALE GENOMIC DNA]</scope>
</reference>
<organism evidence="8 9">
    <name type="scientific">Porites evermanni</name>
    <dbReference type="NCBI Taxonomy" id="104178"/>
    <lineage>
        <taxon>Eukaryota</taxon>
        <taxon>Metazoa</taxon>
        <taxon>Cnidaria</taxon>
        <taxon>Anthozoa</taxon>
        <taxon>Hexacorallia</taxon>
        <taxon>Scleractinia</taxon>
        <taxon>Fungiina</taxon>
        <taxon>Poritidae</taxon>
        <taxon>Porites</taxon>
    </lineage>
</organism>
<feature type="transmembrane region" description="Helical" evidence="5">
    <location>
        <begin position="1009"/>
        <end position="1031"/>
    </location>
</feature>